<dbReference type="InterPro" id="IPR036640">
    <property type="entry name" value="ABC1_TM_sf"/>
</dbReference>
<evidence type="ECO:0000256" key="4">
    <source>
        <dbReference type="ARBA" id="ARBA00022840"/>
    </source>
</evidence>
<dbReference type="PROSITE" id="PS00211">
    <property type="entry name" value="ABC_TRANSPORTER_1"/>
    <property type="match status" value="1"/>
</dbReference>
<feature type="domain" description="ABC transmembrane type-1" evidence="9">
    <location>
        <begin position="398"/>
        <end position="579"/>
    </location>
</feature>
<dbReference type="SUPFAM" id="SSF52540">
    <property type="entry name" value="P-loop containing nucleoside triphosphate hydrolases"/>
    <property type="match status" value="1"/>
</dbReference>
<proteinExistence type="predicted"/>
<dbReference type="PROSITE" id="PS50929">
    <property type="entry name" value="ABC_TM1F"/>
    <property type="match status" value="1"/>
</dbReference>
<dbReference type="InterPro" id="IPR011527">
    <property type="entry name" value="ABC1_TM_dom"/>
</dbReference>
<dbReference type="WBParaSite" id="jg1295">
    <property type="protein sequence ID" value="jg1295"/>
    <property type="gene ID" value="jg1295"/>
</dbReference>
<accession>A0A915CV14</accession>
<evidence type="ECO:0000256" key="6">
    <source>
        <dbReference type="ARBA" id="ARBA00023136"/>
    </source>
</evidence>
<feature type="transmembrane region" description="Helical" evidence="7">
    <location>
        <begin position="517"/>
        <end position="535"/>
    </location>
</feature>
<evidence type="ECO:0000259" key="9">
    <source>
        <dbReference type="PROSITE" id="PS50929"/>
    </source>
</evidence>
<dbReference type="GO" id="GO:0016020">
    <property type="term" value="C:membrane"/>
    <property type="evidence" value="ECO:0007669"/>
    <property type="project" value="UniProtKB-SubCell"/>
</dbReference>
<dbReference type="Pfam" id="PF00664">
    <property type="entry name" value="ABC_membrane"/>
    <property type="match status" value="1"/>
</dbReference>
<dbReference type="Gene3D" id="3.40.50.300">
    <property type="entry name" value="P-loop containing nucleotide triphosphate hydrolases"/>
    <property type="match status" value="1"/>
</dbReference>
<dbReference type="PANTHER" id="PTHR24221">
    <property type="entry name" value="ATP-BINDING CASSETTE SUB-FAMILY B"/>
    <property type="match status" value="1"/>
</dbReference>
<keyword evidence="2 7" id="KW-0812">Transmembrane</keyword>
<name>A0A915CV14_9BILA</name>
<protein>
    <submittedName>
        <fullName evidence="11">ABC transporter domain-containing protein</fullName>
    </submittedName>
</protein>
<feature type="transmembrane region" description="Helical" evidence="7">
    <location>
        <begin position="393"/>
        <end position="415"/>
    </location>
</feature>
<evidence type="ECO:0000313" key="11">
    <source>
        <dbReference type="WBParaSite" id="jg1295"/>
    </source>
</evidence>
<dbReference type="InterPro" id="IPR003439">
    <property type="entry name" value="ABC_transporter-like_ATP-bd"/>
</dbReference>
<dbReference type="PANTHER" id="PTHR24221:SF503">
    <property type="entry name" value="MITOCHONDRIAL POTASSIUM CHANNEL ATP-BINDING SUBUNIT"/>
    <property type="match status" value="1"/>
</dbReference>
<dbReference type="SUPFAM" id="SSF90123">
    <property type="entry name" value="ABC transporter transmembrane region"/>
    <property type="match status" value="1"/>
</dbReference>
<dbReference type="SMART" id="SM00382">
    <property type="entry name" value="AAA"/>
    <property type="match status" value="1"/>
</dbReference>
<dbReference type="InterPro" id="IPR039421">
    <property type="entry name" value="Type_1_exporter"/>
</dbReference>
<dbReference type="GO" id="GO:0016887">
    <property type="term" value="F:ATP hydrolysis activity"/>
    <property type="evidence" value="ECO:0007669"/>
    <property type="project" value="InterPro"/>
</dbReference>
<dbReference type="InterPro" id="IPR027417">
    <property type="entry name" value="P-loop_NTPase"/>
</dbReference>
<dbReference type="PROSITE" id="PS50893">
    <property type="entry name" value="ABC_TRANSPORTER_2"/>
    <property type="match status" value="1"/>
</dbReference>
<keyword evidence="6 7" id="KW-0472">Membrane</keyword>
<dbReference type="GO" id="GO:0005524">
    <property type="term" value="F:ATP binding"/>
    <property type="evidence" value="ECO:0007669"/>
    <property type="project" value="UniProtKB-KW"/>
</dbReference>
<keyword evidence="10" id="KW-1185">Reference proteome</keyword>
<evidence type="ECO:0000256" key="2">
    <source>
        <dbReference type="ARBA" id="ARBA00022692"/>
    </source>
</evidence>
<dbReference type="AlphaFoldDB" id="A0A915CV14"/>
<evidence type="ECO:0000256" key="7">
    <source>
        <dbReference type="SAM" id="Phobius"/>
    </source>
</evidence>
<feature type="transmembrane region" description="Helical" evidence="7">
    <location>
        <begin position="435"/>
        <end position="452"/>
    </location>
</feature>
<sequence>MWRVGDDNPGRLAALAINMLYMCVTSISIGFHMNGVSAARQNAHEMQSILNESPMIETDLNVKKKHSLKDQEKEKPKPAGNGAISFKNVKFPTLPDVEVLRGVSFDIAAGEHLAIVGSSGSGKSTLTALILRFYDPSCGTIEMDEEDLKQMNPDDVRAQIGLVSQEPVLFDGTIADNIRYGQLEATQGDVNDAARRAEAWHLSGGQKQRVAIARAVIRNPSLIIFDEATSALDTKHEGEVQRAIEAAVGVLTTVRNSDRILVLEAGEIIEEGTHDKLMRLEGRYFRMYTDQRLDVLTSLPVPKNSLLAGKFSMHGPSDIPQFLDDAKRRAGHAPLWVPTKNWESLTQFDNNFKTNVMEVPVEEKSFDDELSLPGKTTNLNAVWRLIKSYSDGYMYLGWAIPVTIFRGIFFLLVCFEVASVLEIAMVSEDQISEHVFIVASVYIALIIIKTCFESVGRLFVLCMVMDFLTTCVLTHMFRKMLRHGVAYFDEERNTPGRLVHKLITETASLNRIVGDKLDLLLPAIICSFVSVVVALVINWKLALLCGFQFPAFFMFRLVELRETSKRQRQMAEEEKRLRI</sequence>
<evidence type="ECO:0000256" key="3">
    <source>
        <dbReference type="ARBA" id="ARBA00022741"/>
    </source>
</evidence>
<dbReference type="Pfam" id="PF00005">
    <property type="entry name" value="ABC_tran"/>
    <property type="match status" value="1"/>
</dbReference>
<organism evidence="10 11">
    <name type="scientific">Ditylenchus dipsaci</name>
    <dbReference type="NCBI Taxonomy" id="166011"/>
    <lineage>
        <taxon>Eukaryota</taxon>
        <taxon>Metazoa</taxon>
        <taxon>Ecdysozoa</taxon>
        <taxon>Nematoda</taxon>
        <taxon>Chromadorea</taxon>
        <taxon>Rhabditida</taxon>
        <taxon>Tylenchina</taxon>
        <taxon>Tylenchomorpha</taxon>
        <taxon>Sphaerularioidea</taxon>
        <taxon>Anguinidae</taxon>
        <taxon>Anguininae</taxon>
        <taxon>Ditylenchus</taxon>
    </lineage>
</organism>
<evidence type="ECO:0000313" key="10">
    <source>
        <dbReference type="Proteomes" id="UP000887574"/>
    </source>
</evidence>
<comment type="subcellular location">
    <subcellularLocation>
        <location evidence="1">Membrane</location>
        <topology evidence="1">Multi-pass membrane protein</topology>
    </subcellularLocation>
</comment>
<dbReference type="InterPro" id="IPR017871">
    <property type="entry name" value="ABC_transporter-like_CS"/>
</dbReference>
<feature type="domain" description="ABC transporter" evidence="8">
    <location>
        <begin position="84"/>
        <end position="290"/>
    </location>
</feature>
<keyword evidence="4" id="KW-0067">ATP-binding</keyword>
<reference evidence="11" key="1">
    <citation type="submission" date="2022-11" db="UniProtKB">
        <authorList>
            <consortium name="WormBaseParasite"/>
        </authorList>
    </citation>
    <scope>IDENTIFICATION</scope>
</reference>
<keyword evidence="5 7" id="KW-1133">Transmembrane helix</keyword>
<dbReference type="Proteomes" id="UP000887574">
    <property type="component" value="Unplaced"/>
</dbReference>
<dbReference type="Gene3D" id="1.20.1560.10">
    <property type="entry name" value="ABC transporter type 1, transmembrane domain"/>
    <property type="match status" value="1"/>
</dbReference>
<keyword evidence="3" id="KW-0547">Nucleotide-binding</keyword>
<dbReference type="InterPro" id="IPR003593">
    <property type="entry name" value="AAA+_ATPase"/>
</dbReference>
<evidence type="ECO:0000256" key="1">
    <source>
        <dbReference type="ARBA" id="ARBA00004141"/>
    </source>
</evidence>
<dbReference type="GO" id="GO:0140359">
    <property type="term" value="F:ABC-type transporter activity"/>
    <property type="evidence" value="ECO:0007669"/>
    <property type="project" value="InterPro"/>
</dbReference>
<evidence type="ECO:0000256" key="5">
    <source>
        <dbReference type="ARBA" id="ARBA00022989"/>
    </source>
</evidence>
<feature type="transmembrane region" description="Helical" evidence="7">
    <location>
        <begin position="458"/>
        <end position="477"/>
    </location>
</feature>
<feature type="transmembrane region" description="Helical" evidence="7">
    <location>
        <begin position="12"/>
        <end position="33"/>
    </location>
</feature>
<evidence type="ECO:0000259" key="8">
    <source>
        <dbReference type="PROSITE" id="PS50893"/>
    </source>
</evidence>